<dbReference type="EMBL" id="CP073754">
    <property type="protein sequence ID" value="QWF70241.1"/>
    <property type="molecule type" value="Genomic_DNA"/>
</dbReference>
<dbReference type="AlphaFoldDB" id="A0A975MMV1"/>
<dbReference type="GO" id="GO:0042254">
    <property type="term" value="P:ribosome biogenesis"/>
    <property type="evidence" value="ECO:0007669"/>
    <property type="project" value="UniProtKB-KW"/>
</dbReference>
<accession>A0A975MMV1</accession>
<dbReference type="GO" id="GO:0005829">
    <property type="term" value="C:cytosol"/>
    <property type="evidence" value="ECO:0007669"/>
    <property type="project" value="TreeGrafter"/>
</dbReference>
<evidence type="ECO:0000313" key="7">
    <source>
        <dbReference type="EMBL" id="QWF70241.1"/>
    </source>
</evidence>
<dbReference type="PANTHER" id="PTHR38099:SF1">
    <property type="entry name" value="LARGE RIBOSOMAL RNA SUBUNIT ACCUMULATION PROTEIN YCED"/>
    <property type="match status" value="1"/>
</dbReference>
<dbReference type="InterPro" id="IPR039255">
    <property type="entry name" value="YceD_bac"/>
</dbReference>
<sequence length="173" mass="18744">MSDKLPELIDPILLAERRSELVGAIKIADLERLSDLLADTAGDVAIEVVFAKTGKLATVSGHIKTTLNLACQSCLQGFAWPLEQRFKLAVVSSLQEADKLGLDCEPLLLTGEKISLSALIEDEILLALPDYPKHEHNCLSGRNVQPSDDKLESKPSKANNPFSVLAKLKNTGD</sequence>
<evidence type="ECO:0000256" key="2">
    <source>
        <dbReference type="ARBA" id="ARBA00010740"/>
    </source>
</evidence>
<dbReference type="InterPro" id="IPR003772">
    <property type="entry name" value="YceD"/>
</dbReference>
<comment type="function">
    <text evidence="1">Plays a role in synthesis, processing and/or stability of 23S rRNA.</text>
</comment>
<evidence type="ECO:0000256" key="3">
    <source>
        <dbReference type="ARBA" id="ARBA00015716"/>
    </source>
</evidence>
<gene>
    <name evidence="7" type="ORF">KEF85_12945</name>
</gene>
<dbReference type="KEGG" id="mpad:KEF85_12945"/>
<comment type="similarity">
    <text evidence="2">Belongs to the DUF177 domain family.</text>
</comment>
<evidence type="ECO:0000256" key="4">
    <source>
        <dbReference type="ARBA" id="ARBA00022517"/>
    </source>
</evidence>
<dbReference type="RefSeq" id="WP_215581208.1">
    <property type="nucleotide sequence ID" value="NZ_CP073754.1"/>
</dbReference>
<reference evidence="7" key="1">
    <citation type="submission" date="2021-04" db="EMBL/GenBank/DDBJ databases">
        <title>Draft genome sequence data of methanotrophic Methylovulum sp. strain S1L and Methylomonas sp. strain S2AM isolated from boreal lake water columns.</title>
        <authorList>
            <person name="Rissanen A.J."/>
            <person name="Mangayil R."/>
            <person name="Svenning M.M."/>
            <person name="Khanongnuch R."/>
        </authorList>
    </citation>
    <scope>NUCLEOTIDE SEQUENCE</scope>
    <source>
        <strain evidence="7">S2AM</strain>
    </source>
</reference>
<dbReference type="Proteomes" id="UP000676649">
    <property type="component" value="Chromosome"/>
</dbReference>
<organism evidence="7 8">
    <name type="scientific">Methylomonas paludis</name>
    <dbReference type="NCBI Taxonomy" id="1173101"/>
    <lineage>
        <taxon>Bacteria</taxon>
        <taxon>Pseudomonadati</taxon>
        <taxon>Pseudomonadota</taxon>
        <taxon>Gammaproteobacteria</taxon>
        <taxon>Methylococcales</taxon>
        <taxon>Methylococcaceae</taxon>
        <taxon>Methylomonas</taxon>
    </lineage>
</organism>
<proteinExistence type="inferred from homology"/>
<keyword evidence="4" id="KW-0690">Ribosome biogenesis</keyword>
<evidence type="ECO:0000256" key="5">
    <source>
        <dbReference type="ARBA" id="ARBA00031841"/>
    </source>
</evidence>
<dbReference type="Pfam" id="PF02620">
    <property type="entry name" value="YceD"/>
    <property type="match status" value="1"/>
</dbReference>
<evidence type="ECO:0000256" key="6">
    <source>
        <dbReference type="SAM" id="MobiDB-lite"/>
    </source>
</evidence>
<dbReference type="PANTHER" id="PTHR38099">
    <property type="entry name" value="LARGE RIBOSOMAL RNA SUBUNIT ACCUMULATION PROTEIN YCED"/>
    <property type="match status" value="1"/>
</dbReference>
<protein>
    <recommendedName>
        <fullName evidence="3">Large ribosomal RNA subunit accumulation protein YceD</fullName>
    </recommendedName>
    <alternativeName>
        <fullName evidence="5">23S rRNA accumulation protein YceD</fullName>
    </alternativeName>
</protein>
<evidence type="ECO:0000313" key="8">
    <source>
        <dbReference type="Proteomes" id="UP000676649"/>
    </source>
</evidence>
<feature type="region of interest" description="Disordered" evidence="6">
    <location>
        <begin position="140"/>
        <end position="162"/>
    </location>
</feature>
<evidence type="ECO:0000256" key="1">
    <source>
        <dbReference type="ARBA" id="ARBA00002868"/>
    </source>
</evidence>
<keyword evidence="8" id="KW-1185">Reference proteome</keyword>
<name>A0A975MMV1_9GAMM</name>